<reference evidence="1 2" key="1">
    <citation type="submission" date="2015-01" db="EMBL/GenBank/DDBJ databases">
        <title>Evolution of Trichinella species and genotypes.</title>
        <authorList>
            <person name="Korhonen P.K."/>
            <person name="Edoardo P."/>
            <person name="Giuseppe L.R."/>
            <person name="Gasser R.B."/>
        </authorList>
    </citation>
    <scope>NUCLEOTIDE SEQUENCE [LARGE SCALE GENOMIC DNA]</scope>
    <source>
        <strain evidence="1">ISS470</strain>
    </source>
</reference>
<gene>
    <name evidence="1" type="ORF">T4D_7512</name>
</gene>
<dbReference type="EMBL" id="JYDT01000036">
    <property type="protein sequence ID" value="KRY88996.1"/>
    <property type="molecule type" value="Genomic_DNA"/>
</dbReference>
<dbReference type="Proteomes" id="UP000054995">
    <property type="component" value="Unassembled WGS sequence"/>
</dbReference>
<dbReference type="OrthoDB" id="10394923at2759"/>
<protein>
    <submittedName>
        <fullName evidence="1">Uncharacterized protein</fullName>
    </submittedName>
</protein>
<comment type="caution">
    <text evidence="1">The sequence shown here is derived from an EMBL/GenBank/DDBJ whole genome shotgun (WGS) entry which is preliminary data.</text>
</comment>
<sequence length="143" mass="16447">MQIEIFQCINCKNFELHSQNILKILMQLCYGCKMLEKVIEEVSFLIKSSSQISNVTPMNSSYLYSTLIILTALKFNKHSTLLGEILMLTFEIQQYTVMMMMMMHLSRSAWMLSNVEQEDRNAVQEASWNQLVGNTSSAFSLAI</sequence>
<accession>A0A0V1FSJ7</accession>
<name>A0A0V1FSJ7_TRIPS</name>
<organism evidence="1 2">
    <name type="scientific">Trichinella pseudospiralis</name>
    <name type="common">Parasitic roundworm</name>
    <dbReference type="NCBI Taxonomy" id="6337"/>
    <lineage>
        <taxon>Eukaryota</taxon>
        <taxon>Metazoa</taxon>
        <taxon>Ecdysozoa</taxon>
        <taxon>Nematoda</taxon>
        <taxon>Enoplea</taxon>
        <taxon>Dorylaimia</taxon>
        <taxon>Trichinellida</taxon>
        <taxon>Trichinellidae</taxon>
        <taxon>Trichinella</taxon>
    </lineage>
</organism>
<proteinExistence type="predicted"/>
<keyword evidence="2" id="KW-1185">Reference proteome</keyword>
<evidence type="ECO:0000313" key="1">
    <source>
        <dbReference type="EMBL" id="KRY88996.1"/>
    </source>
</evidence>
<evidence type="ECO:0000313" key="2">
    <source>
        <dbReference type="Proteomes" id="UP000054995"/>
    </source>
</evidence>
<dbReference type="AlphaFoldDB" id="A0A0V1FSJ7"/>